<dbReference type="AlphaFoldDB" id="A0A1I2J5B1"/>
<proteinExistence type="predicted"/>
<accession>A0A1I2J5B1</accession>
<gene>
    <name evidence="3" type="ORF">SAMN04488541_104242</name>
</gene>
<evidence type="ECO:0000256" key="1">
    <source>
        <dbReference type="PROSITE-ProRule" id="PRU00473"/>
    </source>
</evidence>
<dbReference type="Gene3D" id="3.30.1330.60">
    <property type="entry name" value="OmpA-like domain"/>
    <property type="match status" value="1"/>
</dbReference>
<dbReference type="GO" id="GO:0016020">
    <property type="term" value="C:membrane"/>
    <property type="evidence" value="ECO:0007669"/>
    <property type="project" value="UniProtKB-UniRule"/>
</dbReference>
<dbReference type="InterPro" id="IPR008969">
    <property type="entry name" value="CarboxyPept-like_regulatory"/>
</dbReference>
<dbReference type="SUPFAM" id="SSF103088">
    <property type="entry name" value="OmpA-like"/>
    <property type="match status" value="1"/>
</dbReference>
<dbReference type="OrthoDB" id="9809364at2"/>
<dbReference type="PANTHER" id="PTHR30329:SF21">
    <property type="entry name" value="LIPOPROTEIN YIAD-RELATED"/>
    <property type="match status" value="1"/>
</dbReference>
<keyword evidence="1" id="KW-0472">Membrane</keyword>
<organism evidence="3 4">
    <name type="scientific">Thermoflexibacter ruber</name>
    <dbReference type="NCBI Taxonomy" id="1003"/>
    <lineage>
        <taxon>Bacteria</taxon>
        <taxon>Pseudomonadati</taxon>
        <taxon>Bacteroidota</taxon>
        <taxon>Cytophagia</taxon>
        <taxon>Cytophagales</taxon>
        <taxon>Thermoflexibacteraceae</taxon>
        <taxon>Thermoflexibacter</taxon>
    </lineage>
</organism>
<protein>
    <submittedName>
        <fullName evidence="3">CarboxypepD_reg-like domain-containing protein</fullName>
    </submittedName>
</protein>
<dbReference type="Proteomes" id="UP000199513">
    <property type="component" value="Unassembled WGS sequence"/>
</dbReference>
<dbReference type="Pfam" id="PF13620">
    <property type="entry name" value="CarboxypepD_reg"/>
    <property type="match status" value="1"/>
</dbReference>
<name>A0A1I2J5B1_9BACT</name>
<dbReference type="InterPro" id="IPR006665">
    <property type="entry name" value="OmpA-like"/>
</dbReference>
<dbReference type="Gene3D" id="2.60.40.1120">
    <property type="entry name" value="Carboxypeptidase-like, regulatory domain"/>
    <property type="match status" value="1"/>
</dbReference>
<evidence type="ECO:0000259" key="2">
    <source>
        <dbReference type="PROSITE" id="PS51123"/>
    </source>
</evidence>
<evidence type="ECO:0000313" key="3">
    <source>
        <dbReference type="EMBL" id="SFF49885.1"/>
    </source>
</evidence>
<dbReference type="PROSITE" id="PS51123">
    <property type="entry name" value="OMPA_2"/>
    <property type="match status" value="1"/>
</dbReference>
<dbReference type="InterPro" id="IPR050330">
    <property type="entry name" value="Bact_OuterMem_StrucFunc"/>
</dbReference>
<dbReference type="PANTHER" id="PTHR30329">
    <property type="entry name" value="STATOR ELEMENT OF FLAGELLAR MOTOR COMPLEX"/>
    <property type="match status" value="1"/>
</dbReference>
<dbReference type="SUPFAM" id="SSF49464">
    <property type="entry name" value="Carboxypeptidase regulatory domain-like"/>
    <property type="match status" value="1"/>
</dbReference>
<sequence length="245" mass="28105">MNFNLHFFLIAFIFFISKNPVLIADSYGRTVFYSVEGWVLNEESNEPIANATVLFKNIQKSLTIKVITDAKGYFNTLLDAEQVYDAIISHPQYFTQASIEVNTTMRNKIFQYTFKLREVVIGKGVRIEGIEFDPNTNIPTQESEVTLEKLHKLMDENPHLVFEIGVHTDSRGNDEYNLVLSQGRADEIAFNLIKKGIPKNRLSAKGYGETRLVNHCANGVRCNSEEHQLNRRIEFIVRDILSEKK</sequence>
<feature type="domain" description="OmpA-like" evidence="2">
    <location>
        <begin position="119"/>
        <end position="241"/>
    </location>
</feature>
<dbReference type="EMBL" id="FONY01000042">
    <property type="protein sequence ID" value="SFF49885.1"/>
    <property type="molecule type" value="Genomic_DNA"/>
</dbReference>
<dbReference type="RefSeq" id="WP_091548980.1">
    <property type="nucleotide sequence ID" value="NZ_FONY01000042.1"/>
</dbReference>
<dbReference type="InterPro" id="IPR036737">
    <property type="entry name" value="OmpA-like_sf"/>
</dbReference>
<dbReference type="STRING" id="1003.SAMN04488541_104242"/>
<dbReference type="Pfam" id="PF00691">
    <property type="entry name" value="OmpA"/>
    <property type="match status" value="1"/>
</dbReference>
<dbReference type="CDD" id="cd07185">
    <property type="entry name" value="OmpA_C-like"/>
    <property type="match status" value="1"/>
</dbReference>
<reference evidence="3 4" key="1">
    <citation type="submission" date="2016-10" db="EMBL/GenBank/DDBJ databases">
        <authorList>
            <person name="de Groot N.N."/>
        </authorList>
    </citation>
    <scope>NUCLEOTIDE SEQUENCE [LARGE SCALE GENOMIC DNA]</scope>
    <source>
        <strain>GEY</strain>
        <strain evidence="4">DSM 9560</strain>
    </source>
</reference>
<evidence type="ECO:0000313" key="4">
    <source>
        <dbReference type="Proteomes" id="UP000199513"/>
    </source>
</evidence>
<keyword evidence="4" id="KW-1185">Reference proteome</keyword>